<evidence type="ECO:0000313" key="2">
    <source>
        <dbReference type="EMBL" id="EJT48948.1"/>
    </source>
</evidence>
<name>J5QT12_TRIAS</name>
<dbReference type="SUPFAM" id="SSF53218">
    <property type="entry name" value="Molybdenum cofactor biosynthesis proteins"/>
    <property type="match status" value="1"/>
</dbReference>
<comment type="caution">
    <text evidence="2">The sequence shown here is derived from an EMBL/GenBank/DDBJ whole genome shotgun (WGS) entry which is preliminary data.</text>
</comment>
<dbReference type="PANTHER" id="PTHR47675:SF1">
    <property type="entry name" value="MOLYBDOPTERIN BINDING DOMAIN PROTEIN (AFU_ORTHOLOGUE AFUA_5G11210)"/>
    <property type="match status" value="1"/>
</dbReference>
<dbReference type="HOGENOM" id="CLU_030805_0_0_1"/>
<dbReference type="EMBL" id="ALBS01000184">
    <property type="protein sequence ID" value="EJT48948.1"/>
    <property type="molecule type" value="Genomic_DNA"/>
</dbReference>
<dbReference type="GeneID" id="25985498"/>
<evidence type="ECO:0000313" key="3">
    <source>
        <dbReference type="Proteomes" id="UP000002748"/>
    </source>
</evidence>
<dbReference type="OrthoDB" id="448496at2759"/>
<dbReference type="AlphaFoldDB" id="J5QT12"/>
<dbReference type="Proteomes" id="UP000002748">
    <property type="component" value="Unassembled WGS sequence"/>
</dbReference>
<dbReference type="InterPro" id="IPR036425">
    <property type="entry name" value="MoaB/Mog-like_dom_sf"/>
</dbReference>
<dbReference type="GO" id="GO:0042726">
    <property type="term" value="P:flavin-containing compound metabolic process"/>
    <property type="evidence" value="ECO:0007669"/>
    <property type="project" value="TreeGrafter"/>
</dbReference>
<accession>J5QT12</accession>
<dbReference type="PANTHER" id="PTHR47675">
    <property type="entry name" value="MOLYBDOPTERIN BINDING DOMAIN PROTEIN (AFU_ORTHOLOGUE AFUA_5G11210)"/>
    <property type="match status" value="1"/>
</dbReference>
<protein>
    <recommendedName>
        <fullName evidence="1">MoaB/Mog domain-containing protein</fullName>
    </recommendedName>
</protein>
<dbReference type="VEuPathDB" id="FungiDB:A1Q1_01984"/>
<sequence>MSTKSECPVTDPASVPNPLGDGKYIKTAGCLIIGDEVLNGKTKDTNSNFFAQFCFDLGIDLIEVIADDEDEIYDFVVTSGGIGPTHDDITYESLGKAFGLPLEHDVETMRRMAALTTEKRRLELEAASPEEREARNRMALFPLAKGGHGSDGQGGARSELLFVSEDKWVPVLRLGGKLCVFPGIPSLFQQLLLGLVPYLPLPPASSKPFRHLIFTKLHLTSRSFRSASRTRASVLDLGVHVSLIGHDVERVKELGREIAEKLDGEVISEGQLGDESAKAKPSL</sequence>
<proteinExistence type="predicted"/>
<dbReference type="KEGG" id="tasa:A1Q1_01984"/>
<reference evidence="2 3" key="1">
    <citation type="journal article" date="2012" name="Eukaryot. Cell">
        <title>Draft genome sequence of CBS 2479, the standard type strain of Trichosporon asahii.</title>
        <authorList>
            <person name="Yang R.Y."/>
            <person name="Li H.T."/>
            <person name="Zhu H."/>
            <person name="Zhou G.P."/>
            <person name="Wang M."/>
            <person name="Wang L."/>
        </authorList>
    </citation>
    <scope>NUCLEOTIDE SEQUENCE [LARGE SCALE GENOMIC DNA]</scope>
    <source>
        <strain evidence="3">ATCC 90039 / CBS 2479 / JCM 2466 / KCTC 7840 / NCYC 2677 / UAMH 7654</strain>
    </source>
</reference>
<dbReference type="Gene3D" id="3.40.980.10">
    <property type="entry name" value="MoaB/Mog-like domain"/>
    <property type="match status" value="1"/>
</dbReference>
<evidence type="ECO:0000259" key="1">
    <source>
        <dbReference type="SMART" id="SM00852"/>
    </source>
</evidence>
<dbReference type="InterPro" id="IPR001453">
    <property type="entry name" value="MoaB/Mog_dom"/>
</dbReference>
<dbReference type="Pfam" id="PF00994">
    <property type="entry name" value="MoCF_biosynth"/>
    <property type="match status" value="1"/>
</dbReference>
<organism evidence="2 3">
    <name type="scientific">Trichosporon asahii var. asahii (strain ATCC 90039 / CBS 2479 / JCM 2466 / KCTC 7840 / NBRC 103889/ NCYC 2677 / UAMH 7654)</name>
    <name type="common">Yeast</name>
    <dbReference type="NCBI Taxonomy" id="1186058"/>
    <lineage>
        <taxon>Eukaryota</taxon>
        <taxon>Fungi</taxon>
        <taxon>Dikarya</taxon>
        <taxon>Basidiomycota</taxon>
        <taxon>Agaricomycotina</taxon>
        <taxon>Tremellomycetes</taxon>
        <taxon>Trichosporonales</taxon>
        <taxon>Trichosporonaceae</taxon>
        <taxon>Trichosporon</taxon>
    </lineage>
</organism>
<dbReference type="GO" id="GO:0047884">
    <property type="term" value="F:FAD diphosphatase activity"/>
    <property type="evidence" value="ECO:0007669"/>
    <property type="project" value="TreeGrafter"/>
</dbReference>
<dbReference type="SMART" id="SM00852">
    <property type="entry name" value="MoCF_biosynth"/>
    <property type="match status" value="1"/>
</dbReference>
<dbReference type="RefSeq" id="XP_014180467.1">
    <property type="nucleotide sequence ID" value="XM_014324992.1"/>
</dbReference>
<feature type="domain" description="MoaB/Mog" evidence="1">
    <location>
        <begin position="29"/>
        <end position="202"/>
    </location>
</feature>
<gene>
    <name evidence="2" type="ORF">A1Q1_01984</name>
</gene>